<protein>
    <submittedName>
        <fullName evidence="1">Uncharacterized protein</fullName>
    </submittedName>
</protein>
<evidence type="ECO:0000313" key="1">
    <source>
        <dbReference type="EMBL" id="GMH10422.1"/>
    </source>
</evidence>
<evidence type="ECO:0000313" key="2">
    <source>
        <dbReference type="Proteomes" id="UP001279734"/>
    </source>
</evidence>
<reference evidence="1" key="1">
    <citation type="submission" date="2023-05" db="EMBL/GenBank/DDBJ databases">
        <title>Nepenthes gracilis genome sequencing.</title>
        <authorList>
            <person name="Fukushima K."/>
        </authorList>
    </citation>
    <scope>NUCLEOTIDE SEQUENCE</scope>
    <source>
        <strain evidence="1">SING2019-196</strain>
    </source>
</reference>
<comment type="caution">
    <text evidence="1">The sequence shown here is derived from an EMBL/GenBank/DDBJ whole genome shotgun (WGS) entry which is preliminary data.</text>
</comment>
<dbReference type="Proteomes" id="UP001279734">
    <property type="component" value="Unassembled WGS sequence"/>
</dbReference>
<proteinExistence type="predicted"/>
<name>A0AAD3XMN4_NEPGR</name>
<gene>
    <name evidence="1" type="ORF">Nepgr_012263</name>
</gene>
<dbReference type="AlphaFoldDB" id="A0AAD3XMN4"/>
<accession>A0AAD3XMN4</accession>
<sequence>MNSGAVASLPSALDGGHKAVLAAAEVDQTCPPFKKGRRVQASPATNKSTAGIDWKFNESNQTPTILPSLFLTLGITH</sequence>
<organism evidence="1 2">
    <name type="scientific">Nepenthes gracilis</name>
    <name type="common">Slender pitcher plant</name>
    <dbReference type="NCBI Taxonomy" id="150966"/>
    <lineage>
        <taxon>Eukaryota</taxon>
        <taxon>Viridiplantae</taxon>
        <taxon>Streptophyta</taxon>
        <taxon>Embryophyta</taxon>
        <taxon>Tracheophyta</taxon>
        <taxon>Spermatophyta</taxon>
        <taxon>Magnoliopsida</taxon>
        <taxon>eudicotyledons</taxon>
        <taxon>Gunneridae</taxon>
        <taxon>Pentapetalae</taxon>
        <taxon>Caryophyllales</taxon>
        <taxon>Nepenthaceae</taxon>
        <taxon>Nepenthes</taxon>
    </lineage>
</organism>
<keyword evidence="2" id="KW-1185">Reference proteome</keyword>
<dbReference type="EMBL" id="BSYO01000010">
    <property type="protein sequence ID" value="GMH10422.1"/>
    <property type="molecule type" value="Genomic_DNA"/>
</dbReference>